<protein>
    <recommendedName>
        <fullName evidence="1">Putative zinc-ribbon domain-containing protein</fullName>
    </recommendedName>
</protein>
<gene>
    <name evidence="2" type="ORF">CB4_03874</name>
</gene>
<evidence type="ECO:0000259" key="1">
    <source>
        <dbReference type="Pfam" id="PF13248"/>
    </source>
</evidence>
<reference evidence="2 3" key="1">
    <citation type="submission" date="2015-12" db="EMBL/GenBank/DDBJ databases">
        <title>Genome sequence of Aneurinibacillus soli.</title>
        <authorList>
            <person name="Lee J.S."/>
            <person name="Lee K.C."/>
            <person name="Kim K.K."/>
            <person name="Lee B.W."/>
        </authorList>
    </citation>
    <scope>NUCLEOTIDE SEQUENCE [LARGE SCALE GENOMIC DNA]</scope>
    <source>
        <strain evidence="2 3">CB4</strain>
    </source>
</reference>
<accession>A0A0U5B0Z7</accession>
<dbReference type="EMBL" id="AP017312">
    <property type="protein sequence ID" value="BAU29637.1"/>
    <property type="molecule type" value="Genomic_DNA"/>
</dbReference>
<dbReference type="InterPro" id="IPR059113">
    <property type="entry name" value="Znf_ribbon"/>
</dbReference>
<dbReference type="AlphaFoldDB" id="A0A0U5B0Z7"/>
<feature type="domain" description="Putative zinc-ribbon" evidence="1">
    <location>
        <begin position="86"/>
        <end position="111"/>
    </location>
</feature>
<proteinExistence type="predicted"/>
<name>A0A0U5B0Z7_9BACL</name>
<evidence type="ECO:0000313" key="2">
    <source>
        <dbReference type="EMBL" id="BAU29637.1"/>
    </source>
</evidence>
<dbReference type="Pfam" id="PF13248">
    <property type="entry name" value="Zn_ribbon_3"/>
    <property type="match status" value="1"/>
</dbReference>
<evidence type="ECO:0000313" key="3">
    <source>
        <dbReference type="Proteomes" id="UP000217696"/>
    </source>
</evidence>
<dbReference type="OrthoDB" id="9815925at2"/>
<dbReference type="KEGG" id="asoc:CB4_03874"/>
<dbReference type="RefSeq" id="WP_096467296.1">
    <property type="nucleotide sequence ID" value="NZ_AP017312.1"/>
</dbReference>
<keyword evidence="3" id="KW-1185">Reference proteome</keyword>
<organism evidence="2 3">
    <name type="scientific">Aneurinibacillus soli</name>
    <dbReference type="NCBI Taxonomy" id="1500254"/>
    <lineage>
        <taxon>Bacteria</taxon>
        <taxon>Bacillati</taxon>
        <taxon>Bacillota</taxon>
        <taxon>Bacilli</taxon>
        <taxon>Bacillales</taxon>
        <taxon>Paenibacillaceae</taxon>
        <taxon>Aneurinibacillus group</taxon>
        <taxon>Aneurinibacillus</taxon>
    </lineage>
</organism>
<sequence>MSKTFGVGMMAVGIICLVSSMFEFFTLDMWEIPRFSWLPFVGMPLIFFGFVLLGPHIQRYWLKRNGDIIRDSMKLMGQGLQEGLGEEIHCPKCNSTNKRSANFCAHCGTPLQKGEYQ</sequence>
<dbReference type="Proteomes" id="UP000217696">
    <property type="component" value="Chromosome"/>
</dbReference>